<dbReference type="EMBL" id="BMAW01023331">
    <property type="protein sequence ID" value="GFT82259.1"/>
    <property type="molecule type" value="Genomic_DNA"/>
</dbReference>
<comment type="similarity">
    <text evidence="2">Belongs to the SKP1 family.</text>
</comment>
<evidence type="ECO:0000256" key="4">
    <source>
        <dbReference type="ARBA" id="ARBA00023242"/>
    </source>
</evidence>
<comment type="subcellular location">
    <subcellularLocation>
        <location evidence="1">Nucleus</location>
    </subcellularLocation>
</comment>
<dbReference type="InterPro" id="IPR039948">
    <property type="entry name" value="ELC1"/>
</dbReference>
<dbReference type="OrthoDB" id="249087at2759"/>
<proteinExistence type="inferred from homology"/>
<feature type="domain" description="SKP1 component POZ" evidence="5">
    <location>
        <begin position="20"/>
        <end position="81"/>
    </location>
</feature>
<name>A0A8X6PPL5_NEPPI</name>
<dbReference type="SMART" id="SM00512">
    <property type="entry name" value="Skp1"/>
    <property type="match status" value="1"/>
</dbReference>
<organism evidence="6 7">
    <name type="scientific">Nephila pilipes</name>
    <name type="common">Giant wood spider</name>
    <name type="synonym">Nephila maculata</name>
    <dbReference type="NCBI Taxonomy" id="299642"/>
    <lineage>
        <taxon>Eukaryota</taxon>
        <taxon>Metazoa</taxon>
        <taxon>Ecdysozoa</taxon>
        <taxon>Arthropoda</taxon>
        <taxon>Chelicerata</taxon>
        <taxon>Arachnida</taxon>
        <taxon>Araneae</taxon>
        <taxon>Araneomorphae</taxon>
        <taxon>Entelegynae</taxon>
        <taxon>Araneoidea</taxon>
        <taxon>Nephilidae</taxon>
        <taxon>Nephila</taxon>
    </lineage>
</organism>
<dbReference type="Pfam" id="PF03931">
    <property type="entry name" value="Skp1_POZ"/>
    <property type="match status" value="1"/>
</dbReference>
<dbReference type="InterPro" id="IPR001232">
    <property type="entry name" value="SKP1-like"/>
</dbReference>
<evidence type="ECO:0000259" key="5">
    <source>
        <dbReference type="Pfam" id="PF03931"/>
    </source>
</evidence>
<dbReference type="Proteomes" id="UP000887013">
    <property type="component" value="Unassembled WGS sequence"/>
</dbReference>
<keyword evidence="4" id="KW-0539">Nucleus</keyword>
<sequence length="115" mass="13261">MTKESNVFTYGGCFGAHAEYIKFISSDGHEIYIKEKYTVVSKTIQEILQARGVLGREQLNFVNFDQIPSHLLVKVCQYFTFKAFYTSRYFKTVPRFKIEENIIGDLLGVANMLLC</sequence>
<dbReference type="FunFam" id="3.30.710.10:FF:000035">
    <property type="entry name" value="Elongin C transcription elongation factor"/>
    <property type="match status" value="1"/>
</dbReference>
<dbReference type="SUPFAM" id="SSF54695">
    <property type="entry name" value="POZ domain"/>
    <property type="match status" value="1"/>
</dbReference>
<gene>
    <name evidence="6" type="primary">ELOC</name>
    <name evidence="6" type="ORF">NPIL_81581</name>
</gene>
<protein>
    <recommendedName>
        <fullName evidence="3">Elongin-C</fullName>
    </recommendedName>
</protein>
<dbReference type="GO" id="GO:0005634">
    <property type="term" value="C:nucleus"/>
    <property type="evidence" value="ECO:0007669"/>
    <property type="project" value="UniProtKB-SubCell"/>
</dbReference>
<evidence type="ECO:0000256" key="2">
    <source>
        <dbReference type="ARBA" id="ARBA00009993"/>
    </source>
</evidence>
<reference evidence="6" key="1">
    <citation type="submission" date="2020-08" db="EMBL/GenBank/DDBJ databases">
        <title>Multicomponent nature underlies the extraordinary mechanical properties of spider dragline silk.</title>
        <authorList>
            <person name="Kono N."/>
            <person name="Nakamura H."/>
            <person name="Mori M."/>
            <person name="Yoshida Y."/>
            <person name="Ohtoshi R."/>
            <person name="Malay A.D."/>
            <person name="Moran D.A.P."/>
            <person name="Tomita M."/>
            <person name="Numata K."/>
            <person name="Arakawa K."/>
        </authorList>
    </citation>
    <scope>NUCLEOTIDE SEQUENCE</scope>
</reference>
<evidence type="ECO:0000256" key="1">
    <source>
        <dbReference type="ARBA" id="ARBA00004123"/>
    </source>
</evidence>
<dbReference type="Gene3D" id="3.30.710.10">
    <property type="entry name" value="Potassium Channel Kv1.1, Chain A"/>
    <property type="match status" value="1"/>
</dbReference>
<comment type="caution">
    <text evidence="6">The sequence shown here is derived from an EMBL/GenBank/DDBJ whole genome shotgun (WGS) entry which is preliminary data.</text>
</comment>
<dbReference type="InterPro" id="IPR016073">
    <property type="entry name" value="Skp1_comp_POZ"/>
</dbReference>
<dbReference type="GO" id="GO:0006511">
    <property type="term" value="P:ubiquitin-dependent protein catabolic process"/>
    <property type="evidence" value="ECO:0007669"/>
    <property type="project" value="InterPro"/>
</dbReference>
<keyword evidence="7" id="KW-1185">Reference proteome</keyword>
<dbReference type="PANTHER" id="PTHR20648">
    <property type="entry name" value="ELONGIN-C"/>
    <property type="match status" value="1"/>
</dbReference>
<evidence type="ECO:0000256" key="3">
    <source>
        <dbReference type="ARBA" id="ARBA00021347"/>
    </source>
</evidence>
<dbReference type="AlphaFoldDB" id="A0A8X6PPL5"/>
<evidence type="ECO:0000313" key="6">
    <source>
        <dbReference type="EMBL" id="GFT82259.1"/>
    </source>
</evidence>
<accession>A0A8X6PPL5</accession>
<evidence type="ECO:0000313" key="7">
    <source>
        <dbReference type="Proteomes" id="UP000887013"/>
    </source>
</evidence>
<dbReference type="InterPro" id="IPR011333">
    <property type="entry name" value="SKP1/BTB/POZ_sf"/>
</dbReference>